<dbReference type="OMA" id="DFVDSWP"/>
<dbReference type="SUPFAM" id="SSF52499">
    <property type="entry name" value="Isochorismatase-like hydrolases"/>
    <property type="match status" value="1"/>
</dbReference>
<keyword evidence="3" id="KW-0479">Metal-binding</keyword>
<evidence type="ECO:0000313" key="10">
    <source>
        <dbReference type="Proteomes" id="UP000016922"/>
    </source>
</evidence>
<name>S3CXG4_GLAL2</name>
<dbReference type="GO" id="GO:0046872">
    <property type="term" value="F:metal ion binding"/>
    <property type="evidence" value="ECO:0007669"/>
    <property type="project" value="UniProtKB-KW"/>
</dbReference>
<dbReference type="InterPro" id="IPR000868">
    <property type="entry name" value="Isochorismatase-like_dom"/>
</dbReference>
<proteinExistence type="inferred from homology"/>
<comment type="similarity">
    <text evidence="1">Belongs to the isochorismatase family.</text>
</comment>
<organism evidence="9 10">
    <name type="scientific">Glarea lozoyensis (strain ATCC 20868 / MF5171)</name>
    <dbReference type="NCBI Taxonomy" id="1116229"/>
    <lineage>
        <taxon>Eukaryota</taxon>
        <taxon>Fungi</taxon>
        <taxon>Dikarya</taxon>
        <taxon>Ascomycota</taxon>
        <taxon>Pezizomycotina</taxon>
        <taxon>Leotiomycetes</taxon>
        <taxon>Helotiales</taxon>
        <taxon>Helotiaceae</taxon>
        <taxon>Glarea</taxon>
    </lineage>
</organism>
<dbReference type="AlphaFoldDB" id="S3CXG4"/>
<evidence type="ECO:0000256" key="4">
    <source>
        <dbReference type="ARBA" id="ARBA00022801"/>
    </source>
</evidence>
<keyword evidence="4 9" id="KW-0378">Hydrolase</keyword>
<dbReference type="EC" id="3.5.1.19" evidence="6"/>
<keyword evidence="2" id="KW-0662">Pyridine nucleotide biosynthesis</keyword>
<dbReference type="GO" id="GO:0019363">
    <property type="term" value="P:pyridine nucleotide biosynthetic process"/>
    <property type="evidence" value="ECO:0007669"/>
    <property type="project" value="UniProtKB-KW"/>
</dbReference>
<accession>S3CXG4</accession>
<evidence type="ECO:0000256" key="3">
    <source>
        <dbReference type="ARBA" id="ARBA00022723"/>
    </source>
</evidence>
<dbReference type="GeneID" id="19467427"/>
<dbReference type="eggNOG" id="KOG4003">
    <property type="taxonomic scope" value="Eukaryota"/>
</dbReference>
<feature type="domain" description="Isochorismatase-like" evidence="8">
    <location>
        <begin position="13"/>
        <end position="217"/>
    </location>
</feature>
<evidence type="ECO:0000256" key="6">
    <source>
        <dbReference type="ARBA" id="ARBA00039017"/>
    </source>
</evidence>
<evidence type="ECO:0000259" key="8">
    <source>
        <dbReference type="Pfam" id="PF00857"/>
    </source>
</evidence>
<dbReference type="OrthoDB" id="3341310at2759"/>
<protein>
    <recommendedName>
        <fullName evidence="6">nicotinamidase</fullName>
        <ecNumber evidence="6">3.5.1.19</ecNumber>
    </recommendedName>
    <alternativeName>
        <fullName evidence="7">Nicotinamide deamidase</fullName>
    </alternativeName>
</protein>
<dbReference type="PANTHER" id="PTHR11080:SF2">
    <property type="entry name" value="LD05707P"/>
    <property type="match status" value="1"/>
</dbReference>
<dbReference type="HOGENOM" id="CLU_068979_13_0_1"/>
<dbReference type="GO" id="GO:0008936">
    <property type="term" value="F:nicotinamidase activity"/>
    <property type="evidence" value="ECO:0007669"/>
    <property type="project" value="UniProtKB-EC"/>
</dbReference>
<dbReference type="Pfam" id="PF00857">
    <property type="entry name" value="Isochorismatase"/>
    <property type="match status" value="1"/>
</dbReference>
<evidence type="ECO:0000256" key="1">
    <source>
        <dbReference type="ARBA" id="ARBA00006336"/>
    </source>
</evidence>
<dbReference type="InterPro" id="IPR052347">
    <property type="entry name" value="Isochorismatase_Nicotinamidase"/>
</dbReference>
<evidence type="ECO:0000256" key="2">
    <source>
        <dbReference type="ARBA" id="ARBA00022642"/>
    </source>
</evidence>
<dbReference type="EMBL" id="KE145373">
    <property type="protein sequence ID" value="EPE24526.1"/>
    <property type="molecule type" value="Genomic_DNA"/>
</dbReference>
<dbReference type="PANTHER" id="PTHR11080">
    <property type="entry name" value="PYRAZINAMIDASE/NICOTINAMIDASE"/>
    <property type="match status" value="1"/>
</dbReference>
<dbReference type="InterPro" id="IPR036380">
    <property type="entry name" value="Isochorismatase-like_sf"/>
</dbReference>
<gene>
    <name evidence="9" type="ORF">GLAREA_08378</name>
</gene>
<evidence type="ECO:0000313" key="9">
    <source>
        <dbReference type="EMBL" id="EPE24526.1"/>
    </source>
</evidence>
<dbReference type="Proteomes" id="UP000016922">
    <property type="component" value="Unassembled WGS sequence"/>
</dbReference>
<evidence type="ECO:0000256" key="5">
    <source>
        <dbReference type="ARBA" id="ARBA00037900"/>
    </source>
</evidence>
<reference evidence="9 10" key="1">
    <citation type="journal article" date="2013" name="BMC Genomics">
        <title>Genomics-driven discovery of the pneumocandin biosynthetic gene cluster in the fungus Glarea lozoyensis.</title>
        <authorList>
            <person name="Chen L."/>
            <person name="Yue Q."/>
            <person name="Zhang X."/>
            <person name="Xiang M."/>
            <person name="Wang C."/>
            <person name="Li S."/>
            <person name="Che Y."/>
            <person name="Ortiz-Lopez F.J."/>
            <person name="Bills G.F."/>
            <person name="Liu X."/>
            <person name="An Z."/>
        </authorList>
    </citation>
    <scope>NUCLEOTIDE SEQUENCE [LARGE SCALE GENOMIC DNA]</scope>
    <source>
        <strain evidence="10">ATCC 20868 / MF5171</strain>
    </source>
</reference>
<dbReference type="KEGG" id="glz:GLAREA_08378"/>
<dbReference type="RefSeq" id="XP_008088614.1">
    <property type="nucleotide sequence ID" value="XM_008090423.1"/>
</dbReference>
<sequence length="233" mass="25306">MSQPQPPPNFKPALIIVDVQEDFCPPNGTLAVPNGRDIIPPINTLLTLPFPLKIATQDWHPADHISFASNHANKKPLEDTIEVVNPLDTSERYDTRLWPVHCVQGSPGAEFAEGLDVERVGRVVKKGQKSEVEMYSAFYDPLRTRVCDSGLAGVLKKEGVSHVYVTGLAGDYCVKATAVDAAKEGFVTFVVEEGVRCVDQKGWEGVKEELGGKGVKVVGIEGDEVGWVRGLSV</sequence>
<dbReference type="Gene3D" id="3.40.50.850">
    <property type="entry name" value="Isochorismatase-like"/>
    <property type="match status" value="1"/>
</dbReference>
<keyword evidence="10" id="KW-1185">Reference proteome</keyword>
<dbReference type="CDD" id="cd01011">
    <property type="entry name" value="nicotinamidase"/>
    <property type="match status" value="1"/>
</dbReference>
<comment type="pathway">
    <text evidence="5">Cofactor biosynthesis; nicotinate biosynthesis; nicotinate from nicotinamide: step 1/1.</text>
</comment>
<dbReference type="STRING" id="1116229.S3CXG4"/>
<evidence type="ECO:0000256" key="7">
    <source>
        <dbReference type="ARBA" id="ARBA00043224"/>
    </source>
</evidence>